<dbReference type="AlphaFoldDB" id="A0A0F8YIG3"/>
<organism evidence="1">
    <name type="scientific">marine sediment metagenome</name>
    <dbReference type="NCBI Taxonomy" id="412755"/>
    <lineage>
        <taxon>unclassified sequences</taxon>
        <taxon>metagenomes</taxon>
        <taxon>ecological metagenomes</taxon>
    </lineage>
</organism>
<name>A0A0F8YIG3_9ZZZZ</name>
<proteinExistence type="predicted"/>
<protein>
    <submittedName>
        <fullName evidence="1">Uncharacterized protein</fullName>
    </submittedName>
</protein>
<sequence length="109" mass="12568">MFQDVPKMENEDKINMLAGFLPRPQHILAIINAIGFYARFKDKQEEVVYIPLVAWAFLKNGSMLPLLYKHDNRCHFIAFAVDGFMGIVNDDNVPEDYNDELGEGEFKTK</sequence>
<dbReference type="EMBL" id="LAZR01066241">
    <property type="protein sequence ID" value="KKK53964.1"/>
    <property type="molecule type" value="Genomic_DNA"/>
</dbReference>
<accession>A0A0F8YIG3</accession>
<evidence type="ECO:0000313" key="1">
    <source>
        <dbReference type="EMBL" id="KKK53964.1"/>
    </source>
</evidence>
<gene>
    <name evidence="1" type="ORF">LCGC14_3089510</name>
</gene>
<reference evidence="1" key="1">
    <citation type="journal article" date="2015" name="Nature">
        <title>Complex archaea that bridge the gap between prokaryotes and eukaryotes.</title>
        <authorList>
            <person name="Spang A."/>
            <person name="Saw J.H."/>
            <person name="Jorgensen S.L."/>
            <person name="Zaremba-Niedzwiedzka K."/>
            <person name="Martijn J."/>
            <person name="Lind A.E."/>
            <person name="van Eijk R."/>
            <person name="Schleper C."/>
            <person name="Guy L."/>
            <person name="Ettema T.J."/>
        </authorList>
    </citation>
    <scope>NUCLEOTIDE SEQUENCE</scope>
</reference>
<comment type="caution">
    <text evidence="1">The sequence shown here is derived from an EMBL/GenBank/DDBJ whole genome shotgun (WGS) entry which is preliminary data.</text>
</comment>